<proteinExistence type="predicted"/>
<evidence type="ECO:0000313" key="2">
    <source>
        <dbReference type="Proteomes" id="UP000653565"/>
    </source>
</evidence>
<gene>
    <name evidence="1" type="ORF">CNMCM6805_003862</name>
</gene>
<dbReference type="EMBL" id="JAAAPX010000020">
    <property type="protein sequence ID" value="KAF4241588.1"/>
    <property type="molecule type" value="Genomic_DNA"/>
</dbReference>
<keyword evidence="2" id="KW-1185">Reference proteome</keyword>
<protein>
    <submittedName>
        <fullName evidence="1">Uncharacterized protein</fullName>
    </submittedName>
</protein>
<accession>A0A8H4MED1</accession>
<dbReference type="AlphaFoldDB" id="A0A8H4MED1"/>
<comment type="caution">
    <text evidence="1">The sequence shown here is derived from an EMBL/GenBank/DDBJ whole genome shotgun (WGS) entry which is preliminary data.</text>
</comment>
<sequence length="147" mass="16117">MQKLALPANNSDEKPFRVFDWHNISPSVGSLAKEMTRTSFNSTRKTNGLSFIFIIFHGLASQNFLTEIVPSAGLDFTLSNIGCELGEHMEFGANGERTGFAETSEREKIIDFIIGMPIPPVQVGLLLVSTFSLCPSYADSHYGDLGL</sequence>
<organism evidence="1 2">
    <name type="scientific">Aspergillus fumigatiaffinis</name>
    <dbReference type="NCBI Taxonomy" id="340414"/>
    <lineage>
        <taxon>Eukaryota</taxon>
        <taxon>Fungi</taxon>
        <taxon>Dikarya</taxon>
        <taxon>Ascomycota</taxon>
        <taxon>Pezizomycotina</taxon>
        <taxon>Eurotiomycetes</taxon>
        <taxon>Eurotiomycetidae</taxon>
        <taxon>Eurotiales</taxon>
        <taxon>Aspergillaceae</taxon>
        <taxon>Aspergillus</taxon>
        <taxon>Aspergillus subgen. Fumigati</taxon>
    </lineage>
</organism>
<name>A0A8H4MED1_9EURO</name>
<reference evidence="1" key="1">
    <citation type="journal article" date="2020" name="bioRxiv">
        <title>Genomic and phenotypic heterogeneity of clinical isolates of the human pathogens Aspergillus fumigatus, Aspergillus lentulus and Aspergillus fumigatiaffinis.</title>
        <authorList>
            <person name="dos Santos R.A.C."/>
            <person name="Steenwyk J.L."/>
            <person name="Rivero-Menendez O."/>
            <person name="Mead M.E."/>
            <person name="Silva L.P."/>
            <person name="Bastos R.W."/>
            <person name="Alastruey-Izquierdo A."/>
            <person name="Goldman G.H."/>
            <person name="Rokas A."/>
        </authorList>
    </citation>
    <scope>NUCLEOTIDE SEQUENCE</scope>
    <source>
        <strain evidence="1">CNM-CM6805</strain>
    </source>
</reference>
<dbReference type="Proteomes" id="UP000653565">
    <property type="component" value="Unassembled WGS sequence"/>
</dbReference>
<reference evidence="1" key="2">
    <citation type="submission" date="2020-04" db="EMBL/GenBank/DDBJ databases">
        <authorList>
            <person name="Santos R.A.C."/>
            <person name="Steenwyk J.L."/>
            <person name="Rivero-Menendez O."/>
            <person name="Mead M.E."/>
            <person name="Silva L.P."/>
            <person name="Bastos R.W."/>
            <person name="Alastruey-Izquierdo A."/>
            <person name="Goldman G.H."/>
            <person name="Rokas A."/>
        </authorList>
    </citation>
    <scope>NUCLEOTIDE SEQUENCE</scope>
    <source>
        <strain evidence="1">CNM-CM6805</strain>
    </source>
</reference>
<evidence type="ECO:0000313" key="1">
    <source>
        <dbReference type="EMBL" id="KAF4241588.1"/>
    </source>
</evidence>